<dbReference type="OrthoDB" id="1937476at2759"/>
<proteinExistence type="predicted"/>
<organism evidence="1 2">
    <name type="scientific">Carnegiea gigantea</name>
    <dbReference type="NCBI Taxonomy" id="171969"/>
    <lineage>
        <taxon>Eukaryota</taxon>
        <taxon>Viridiplantae</taxon>
        <taxon>Streptophyta</taxon>
        <taxon>Embryophyta</taxon>
        <taxon>Tracheophyta</taxon>
        <taxon>Spermatophyta</taxon>
        <taxon>Magnoliopsida</taxon>
        <taxon>eudicotyledons</taxon>
        <taxon>Gunneridae</taxon>
        <taxon>Pentapetalae</taxon>
        <taxon>Caryophyllales</taxon>
        <taxon>Cactineae</taxon>
        <taxon>Cactaceae</taxon>
        <taxon>Cactoideae</taxon>
        <taxon>Echinocereeae</taxon>
        <taxon>Carnegiea</taxon>
    </lineage>
</organism>
<dbReference type="AlphaFoldDB" id="A0A9Q1K185"/>
<gene>
    <name evidence="1" type="ORF">Cgig2_025016</name>
</gene>
<accession>A0A9Q1K185</accession>
<comment type="caution">
    <text evidence="1">The sequence shown here is derived from an EMBL/GenBank/DDBJ whole genome shotgun (WGS) entry which is preliminary data.</text>
</comment>
<evidence type="ECO:0000313" key="1">
    <source>
        <dbReference type="EMBL" id="KAJ8434590.1"/>
    </source>
</evidence>
<protein>
    <submittedName>
        <fullName evidence="1">Uncharacterized protein</fullName>
    </submittedName>
</protein>
<sequence>MASKVNHGLNTVHNPVPKNYLVQGAGADLGASRGGPRAAMNPRTSLRLRSGARFLREEREPARPDPRDEECSTEIVDTIVGGYIEGITWLTWKADVEWPSRFSQPSKASIFPCAKARTLEVDFLVVNVTIACNVEVVITPYLLQLQFEADDRGVDDGSVGQRMASECYLSSIQSLIKRTAK</sequence>
<dbReference type="Proteomes" id="UP001153076">
    <property type="component" value="Unassembled WGS sequence"/>
</dbReference>
<reference evidence="1" key="1">
    <citation type="submission" date="2022-04" db="EMBL/GenBank/DDBJ databases">
        <title>Carnegiea gigantea Genome sequencing and assembly v2.</title>
        <authorList>
            <person name="Copetti D."/>
            <person name="Sanderson M.J."/>
            <person name="Burquez A."/>
            <person name="Wojciechowski M.F."/>
        </authorList>
    </citation>
    <scope>NUCLEOTIDE SEQUENCE</scope>
    <source>
        <strain evidence="1">SGP5-SGP5p</strain>
        <tissue evidence="1">Aerial part</tissue>
    </source>
</reference>
<keyword evidence="2" id="KW-1185">Reference proteome</keyword>
<dbReference type="EMBL" id="JAKOGI010000465">
    <property type="protein sequence ID" value="KAJ8434590.1"/>
    <property type="molecule type" value="Genomic_DNA"/>
</dbReference>
<evidence type="ECO:0000313" key="2">
    <source>
        <dbReference type="Proteomes" id="UP001153076"/>
    </source>
</evidence>
<name>A0A9Q1K185_9CARY</name>